<dbReference type="SUPFAM" id="SSF51445">
    <property type="entry name" value="(Trans)glycosidases"/>
    <property type="match status" value="1"/>
</dbReference>
<evidence type="ECO:0000256" key="4">
    <source>
        <dbReference type="RuleBase" id="RU361153"/>
    </source>
</evidence>
<reference evidence="7" key="1">
    <citation type="submission" date="2023-10" db="EMBL/GenBank/DDBJ databases">
        <authorList>
            <person name="Chen Y."/>
            <person name="Shah S."/>
            <person name="Dougan E. K."/>
            <person name="Thang M."/>
            <person name="Chan C."/>
        </authorList>
    </citation>
    <scope>NUCLEOTIDE SEQUENCE [LARGE SCALE GENOMIC DNA]</scope>
</reference>
<evidence type="ECO:0000256" key="2">
    <source>
        <dbReference type="ARBA" id="ARBA00022801"/>
    </source>
</evidence>
<keyword evidence="2 4" id="KW-0378">Hydrolase</keyword>
<feature type="compositionally biased region" description="Polar residues" evidence="5">
    <location>
        <begin position="1"/>
        <end position="10"/>
    </location>
</feature>
<dbReference type="Gene3D" id="3.20.20.80">
    <property type="entry name" value="Glycosidases"/>
    <property type="match status" value="1"/>
</dbReference>
<sequence>MTTSAPAQQEMSDEKHRLMRAPDSPDRVIISPQGKYVINGTEVVMMGGNYPTAPPYLPPLSVVQEDAKLMADGAKSMKYKPSAAADGSARRVVPCVRLAAMWESTMPDMPTTMPGTIDGTFAKSLDDTIAAFKAEGVYVFLDTHEDAMCTTNGGEGTPWWIASLMQNNRNRGCCGYRCSCCCSKASYITSPEHPLGFCCPVPNCVLKCSNADYRTFSGDSDPWKAYSVGAGDGDAARMNIGNASMRLNNFDIEWGKLGNTKQANNIWNRFIESPFDPDDKSLLFDPYMVHVKHLCSVWQKHWNVVGVGLWNEPACSGYSPFEFPKIPCTIKRTYRFYEAVLVELDAAGIQTPVTLEELPTGGLKNMTCFTKMVGCCPMHSSTSSLLKQWAQKGQLILQFHYYPGQCMVSGVSAAVAKAKERAAELGDGVPVMLGEFWPGTGTEAEAQGGAEVLAEFASAGCDASMYWLYTNTTYTDGNPGWYKYTAAVQAAGGPVSSTSRDINLDVWPEYEKTVRDGTSWGAHITGEGTGVMGVLELVPAAA</sequence>
<dbReference type="Pfam" id="PF00150">
    <property type="entry name" value="Cellulase"/>
    <property type="match status" value="1"/>
</dbReference>
<organism evidence="7 8">
    <name type="scientific">Prorocentrum cordatum</name>
    <dbReference type="NCBI Taxonomy" id="2364126"/>
    <lineage>
        <taxon>Eukaryota</taxon>
        <taxon>Sar</taxon>
        <taxon>Alveolata</taxon>
        <taxon>Dinophyceae</taxon>
        <taxon>Prorocentrales</taxon>
        <taxon>Prorocentraceae</taxon>
        <taxon>Prorocentrum</taxon>
    </lineage>
</organism>
<evidence type="ECO:0000259" key="6">
    <source>
        <dbReference type="Pfam" id="PF00150"/>
    </source>
</evidence>
<proteinExistence type="inferred from homology"/>
<comment type="caution">
    <text evidence="7">The sequence shown here is derived from an EMBL/GenBank/DDBJ whole genome shotgun (WGS) entry which is preliminary data.</text>
</comment>
<protein>
    <recommendedName>
        <fullName evidence="6">Glycoside hydrolase family 5 domain-containing protein</fullName>
    </recommendedName>
</protein>
<keyword evidence="8" id="KW-1185">Reference proteome</keyword>
<evidence type="ECO:0000313" key="8">
    <source>
        <dbReference type="Proteomes" id="UP001189429"/>
    </source>
</evidence>
<dbReference type="InterPro" id="IPR017853">
    <property type="entry name" value="GH"/>
</dbReference>
<evidence type="ECO:0000256" key="3">
    <source>
        <dbReference type="ARBA" id="ARBA00023295"/>
    </source>
</evidence>
<dbReference type="InterPro" id="IPR001547">
    <property type="entry name" value="Glyco_hydro_5"/>
</dbReference>
<feature type="domain" description="Glycoside hydrolase family 5" evidence="6">
    <location>
        <begin position="94"/>
        <end position="149"/>
    </location>
</feature>
<evidence type="ECO:0000313" key="7">
    <source>
        <dbReference type="EMBL" id="CAK0879078.1"/>
    </source>
</evidence>
<accession>A0ABN9W2H8</accession>
<dbReference type="EMBL" id="CAUYUJ010017915">
    <property type="protein sequence ID" value="CAK0879078.1"/>
    <property type="molecule type" value="Genomic_DNA"/>
</dbReference>
<gene>
    <name evidence="7" type="ORF">PCOR1329_LOCUS62611</name>
</gene>
<feature type="region of interest" description="Disordered" evidence="5">
    <location>
        <begin position="1"/>
        <end position="26"/>
    </location>
</feature>
<name>A0ABN9W2H8_9DINO</name>
<evidence type="ECO:0000256" key="1">
    <source>
        <dbReference type="ARBA" id="ARBA00005641"/>
    </source>
</evidence>
<evidence type="ECO:0000256" key="5">
    <source>
        <dbReference type="SAM" id="MobiDB-lite"/>
    </source>
</evidence>
<keyword evidence="3 4" id="KW-0326">Glycosidase</keyword>
<dbReference type="Proteomes" id="UP001189429">
    <property type="component" value="Unassembled WGS sequence"/>
</dbReference>
<comment type="similarity">
    <text evidence="1 4">Belongs to the glycosyl hydrolase 5 (cellulase A) family.</text>
</comment>